<dbReference type="InterPro" id="IPR013368">
    <property type="entry name" value="YecD_YerC"/>
</dbReference>
<dbReference type="InterPro" id="IPR000831">
    <property type="entry name" value="Trp_repress"/>
</dbReference>
<dbReference type="PANTHER" id="PTHR40080:SF1">
    <property type="entry name" value="TRPR-LIKE PROTEIN YERC_YECD"/>
    <property type="match status" value="1"/>
</dbReference>
<dbReference type="PANTHER" id="PTHR40080">
    <property type="entry name" value="LMO1763 PROTEIN"/>
    <property type="match status" value="1"/>
</dbReference>
<organism evidence="1 2">
    <name type="scientific">Candidatus Doudnabacteria bacterium CG10_big_fil_rev_8_21_14_0_10_42_18</name>
    <dbReference type="NCBI Taxonomy" id="1974552"/>
    <lineage>
        <taxon>Bacteria</taxon>
        <taxon>Candidatus Doudnaibacteriota</taxon>
    </lineage>
</organism>
<sequence>MGKFSPKKRLSRKEQEELFVDFAKALGAIHNAVEAASFIKDLLSEAEVIMLARRLQIARLLERGCTYEEIQKTMKVSNTTITKVQTWLDLYGEGYRTVLKRTKAPVKAEAASLPTWRNLKRKYPMYFWPELVLKEIVSSANSREKERLVKVLREMKEKTKLTRDLMQILTSSKSYHTQ</sequence>
<dbReference type="InterPro" id="IPR010921">
    <property type="entry name" value="Trp_repressor/repl_initiator"/>
</dbReference>
<reference evidence="2" key="1">
    <citation type="submission" date="2017-09" db="EMBL/GenBank/DDBJ databases">
        <title>Depth-based differentiation of microbial function through sediment-hosted aquifers and enrichment of novel symbionts in the deep terrestrial subsurface.</title>
        <authorList>
            <person name="Probst A.J."/>
            <person name="Ladd B."/>
            <person name="Jarett J.K."/>
            <person name="Geller-Mcgrath D.E."/>
            <person name="Sieber C.M.K."/>
            <person name="Emerson J.B."/>
            <person name="Anantharaman K."/>
            <person name="Thomas B.C."/>
            <person name="Malmstrom R."/>
            <person name="Stieglmeier M."/>
            <person name="Klingl A."/>
            <person name="Woyke T."/>
            <person name="Ryan C.M."/>
            <person name="Banfield J.F."/>
        </authorList>
    </citation>
    <scope>NUCLEOTIDE SEQUENCE [LARGE SCALE GENOMIC DNA]</scope>
</reference>
<dbReference type="Proteomes" id="UP000230922">
    <property type="component" value="Unassembled WGS sequence"/>
</dbReference>
<dbReference type="GO" id="GO:0003700">
    <property type="term" value="F:DNA-binding transcription factor activity"/>
    <property type="evidence" value="ECO:0007669"/>
    <property type="project" value="InterPro"/>
</dbReference>
<name>A0A2H0VDB4_9BACT</name>
<dbReference type="SUPFAM" id="SSF48295">
    <property type="entry name" value="TrpR-like"/>
    <property type="match status" value="1"/>
</dbReference>
<protein>
    <recommendedName>
        <fullName evidence="3">TrpR like protein, YerC/YecD</fullName>
    </recommendedName>
</protein>
<proteinExistence type="predicted"/>
<evidence type="ECO:0000313" key="1">
    <source>
        <dbReference type="EMBL" id="PIR96349.1"/>
    </source>
</evidence>
<dbReference type="InterPro" id="IPR038116">
    <property type="entry name" value="TrpR-like_sf"/>
</dbReference>
<dbReference type="NCBIfam" id="TIGR02531">
    <property type="entry name" value="yecD_yerC"/>
    <property type="match status" value="1"/>
</dbReference>
<dbReference type="GO" id="GO:0043565">
    <property type="term" value="F:sequence-specific DNA binding"/>
    <property type="evidence" value="ECO:0007669"/>
    <property type="project" value="InterPro"/>
</dbReference>
<evidence type="ECO:0000313" key="2">
    <source>
        <dbReference type="Proteomes" id="UP000230922"/>
    </source>
</evidence>
<accession>A0A2H0VDB4</accession>
<dbReference type="EMBL" id="PFAK01000025">
    <property type="protein sequence ID" value="PIR96349.1"/>
    <property type="molecule type" value="Genomic_DNA"/>
</dbReference>
<gene>
    <name evidence="1" type="ORF">COT92_01555</name>
</gene>
<dbReference type="Pfam" id="PF01371">
    <property type="entry name" value="Trp_repressor"/>
    <property type="match status" value="1"/>
</dbReference>
<dbReference type="AlphaFoldDB" id="A0A2H0VDB4"/>
<evidence type="ECO:0008006" key="3">
    <source>
        <dbReference type="Google" id="ProtNLM"/>
    </source>
</evidence>
<comment type="caution">
    <text evidence="1">The sequence shown here is derived from an EMBL/GenBank/DDBJ whole genome shotgun (WGS) entry which is preliminary data.</text>
</comment>
<dbReference type="Gene3D" id="1.10.1270.10">
    <property type="entry name" value="TrpR-like"/>
    <property type="match status" value="1"/>
</dbReference>